<gene>
    <name evidence="1" type="ORF">L2E82_11426</name>
</gene>
<protein>
    <submittedName>
        <fullName evidence="1">Uncharacterized protein</fullName>
    </submittedName>
</protein>
<evidence type="ECO:0000313" key="2">
    <source>
        <dbReference type="Proteomes" id="UP001055811"/>
    </source>
</evidence>
<name>A0ACB9GDF9_CICIN</name>
<accession>A0ACB9GDF9</accession>
<evidence type="ECO:0000313" key="1">
    <source>
        <dbReference type="EMBL" id="KAI3781412.1"/>
    </source>
</evidence>
<dbReference type="Proteomes" id="UP001055811">
    <property type="component" value="Linkage Group LG02"/>
</dbReference>
<organism evidence="1 2">
    <name type="scientific">Cichorium intybus</name>
    <name type="common">Chicory</name>
    <dbReference type="NCBI Taxonomy" id="13427"/>
    <lineage>
        <taxon>Eukaryota</taxon>
        <taxon>Viridiplantae</taxon>
        <taxon>Streptophyta</taxon>
        <taxon>Embryophyta</taxon>
        <taxon>Tracheophyta</taxon>
        <taxon>Spermatophyta</taxon>
        <taxon>Magnoliopsida</taxon>
        <taxon>eudicotyledons</taxon>
        <taxon>Gunneridae</taxon>
        <taxon>Pentapetalae</taxon>
        <taxon>asterids</taxon>
        <taxon>campanulids</taxon>
        <taxon>Asterales</taxon>
        <taxon>Asteraceae</taxon>
        <taxon>Cichorioideae</taxon>
        <taxon>Cichorieae</taxon>
        <taxon>Cichoriinae</taxon>
        <taxon>Cichorium</taxon>
    </lineage>
</organism>
<comment type="caution">
    <text evidence="1">The sequence shown here is derived from an EMBL/GenBank/DDBJ whole genome shotgun (WGS) entry which is preliminary data.</text>
</comment>
<proteinExistence type="predicted"/>
<dbReference type="EMBL" id="CM042010">
    <property type="protein sequence ID" value="KAI3781412.1"/>
    <property type="molecule type" value="Genomic_DNA"/>
</dbReference>
<reference evidence="2" key="1">
    <citation type="journal article" date="2022" name="Mol. Ecol. Resour.">
        <title>The genomes of chicory, endive, great burdock and yacon provide insights into Asteraceae palaeo-polyploidization history and plant inulin production.</title>
        <authorList>
            <person name="Fan W."/>
            <person name="Wang S."/>
            <person name="Wang H."/>
            <person name="Wang A."/>
            <person name="Jiang F."/>
            <person name="Liu H."/>
            <person name="Zhao H."/>
            <person name="Xu D."/>
            <person name="Zhang Y."/>
        </authorList>
    </citation>
    <scope>NUCLEOTIDE SEQUENCE [LARGE SCALE GENOMIC DNA]</scope>
    <source>
        <strain evidence="2">cv. Punajuju</strain>
    </source>
</reference>
<reference evidence="1 2" key="2">
    <citation type="journal article" date="2022" name="Mol. Ecol. Resour.">
        <title>The genomes of chicory, endive, great burdock and yacon provide insights into Asteraceae paleo-polyploidization history and plant inulin production.</title>
        <authorList>
            <person name="Fan W."/>
            <person name="Wang S."/>
            <person name="Wang H."/>
            <person name="Wang A."/>
            <person name="Jiang F."/>
            <person name="Liu H."/>
            <person name="Zhao H."/>
            <person name="Xu D."/>
            <person name="Zhang Y."/>
        </authorList>
    </citation>
    <scope>NUCLEOTIDE SEQUENCE [LARGE SCALE GENOMIC DNA]</scope>
    <source>
        <strain evidence="2">cv. Punajuju</strain>
        <tissue evidence="1">Leaves</tissue>
    </source>
</reference>
<keyword evidence="2" id="KW-1185">Reference proteome</keyword>
<sequence length="96" mass="10408">MRARMSDEGVVLEKGGRVVDLGVEGTDEDATVEEKLSEDAALTESIEQNINPGSSECHHLNTLRSRDYTSSSLTYASRGSSYASRGSSYTSRSMNI</sequence>